<gene>
    <name evidence="2" type="ORF">LARSCL_LOCUS15211</name>
</gene>
<evidence type="ECO:0000313" key="2">
    <source>
        <dbReference type="EMBL" id="CAL1288210.1"/>
    </source>
</evidence>
<keyword evidence="1" id="KW-0472">Membrane</keyword>
<dbReference type="EMBL" id="CAXIEN010000228">
    <property type="protein sequence ID" value="CAL1288210.1"/>
    <property type="molecule type" value="Genomic_DNA"/>
</dbReference>
<feature type="transmembrane region" description="Helical" evidence="1">
    <location>
        <begin position="6"/>
        <end position="30"/>
    </location>
</feature>
<accession>A0AAV2AXQ4</accession>
<feature type="transmembrane region" description="Helical" evidence="1">
    <location>
        <begin position="50"/>
        <end position="70"/>
    </location>
</feature>
<dbReference type="AlphaFoldDB" id="A0AAV2AXQ4"/>
<keyword evidence="3" id="KW-1185">Reference proteome</keyword>
<comment type="caution">
    <text evidence="2">The sequence shown here is derived from an EMBL/GenBank/DDBJ whole genome shotgun (WGS) entry which is preliminary data.</text>
</comment>
<evidence type="ECO:0000313" key="3">
    <source>
        <dbReference type="Proteomes" id="UP001497382"/>
    </source>
</evidence>
<protein>
    <submittedName>
        <fullName evidence="2">Uncharacterized protein</fullName>
    </submittedName>
</protein>
<dbReference type="Proteomes" id="UP001497382">
    <property type="component" value="Unassembled WGS sequence"/>
</dbReference>
<sequence length="123" mass="14861">MFHQHQFVFLPLLILLCFLQHSVLLFLVSLQNQRKLFLYIHYLWKLILKILYLLSSPFSWNSILLVLVLASHQDHRELFLKVLYLQIQRLISSLFCWNSISLVVVFAYHQDHRELFLKILLLL</sequence>
<name>A0AAV2AXQ4_9ARAC</name>
<organism evidence="2 3">
    <name type="scientific">Larinioides sclopetarius</name>
    <dbReference type="NCBI Taxonomy" id="280406"/>
    <lineage>
        <taxon>Eukaryota</taxon>
        <taxon>Metazoa</taxon>
        <taxon>Ecdysozoa</taxon>
        <taxon>Arthropoda</taxon>
        <taxon>Chelicerata</taxon>
        <taxon>Arachnida</taxon>
        <taxon>Araneae</taxon>
        <taxon>Araneomorphae</taxon>
        <taxon>Entelegynae</taxon>
        <taxon>Araneoidea</taxon>
        <taxon>Araneidae</taxon>
        <taxon>Larinioides</taxon>
    </lineage>
</organism>
<keyword evidence="1" id="KW-1133">Transmembrane helix</keyword>
<proteinExistence type="predicted"/>
<reference evidence="2 3" key="1">
    <citation type="submission" date="2024-04" db="EMBL/GenBank/DDBJ databases">
        <authorList>
            <person name="Rising A."/>
            <person name="Reimegard J."/>
            <person name="Sonavane S."/>
            <person name="Akerstrom W."/>
            <person name="Nylinder S."/>
            <person name="Hedman E."/>
            <person name="Kallberg Y."/>
        </authorList>
    </citation>
    <scope>NUCLEOTIDE SEQUENCE [LARGE SCALE GENOMIC DNA]</scope>
</reference>
<evidence type="ECO:0000256" key="1">
    <source>
        <dbReference type="SAM" id="Phobius"/>
    </source>
</evidence>
<feature type="transmembrane region" description="Helical" evidence="1">
    <location>
        <begin position="90"/>
        <end position="108"/>
    </location>
</feature>
<keyword evidence="1" id="KW-0812">Transmembrane</keyword>